<dbReference type="SUPFAM" id="SSF54373">
    <property type="entry name" value="FAD-linked reductases, C-terminal domain"/>
    <property type="match status" value="1"/>
</dbReference>
<feature type="signal peptide" evidence="3">
    <location>
        <begin position="1"/>
        <end position="24"/>
    </location>
</feature>
<dbReference type="Pfam" id="PF00732">
    <property type="entry name" value="GMC_oxred_N"/>
    <property type="match status" value="1"/>
</dbReference>
<dbReference type="GO" id="GO:0044550">
    <property type="term" value="P:secondary metabolite biosynthetic process"/>
    <property type="evidence" value="ECO:0007669"/>
    <property type="project" value="TreeGrafter"/>
</dbReference>
<feature type="domain" description="Glucose-methanol-choline oxidoreductase N-terminal" evidence="4">
    <location>
        <begin position="314"/>
        <end position="328"/>
    </location>
</feature>
<evidence type="ECO:0000256" key="3">
    <source>
        <dbReference type="SAM" id="SignalP"/>
    </source>
</evidence>
<reference evidence="5" key="1">
    <citation type="submission" date="2016-03" db="EMBL/GenBank/DDBJ databases">
        <title>Draft genome sequence of Rosellinia necatrix.</title>
        <authorList>
            <person name="Kanematsu S."/>
        </authorList>
    </citation>
    <scope>NUCLEOTIDE SEQUENCE [LARGE SCALE GENOMIC DNA]</scope>
    <source>
        <strain evidence="5">W97</strain>
    </source>
</reference>
<dbReference type="PROSITE" id="PS00624">
    <property type="entry name" value="GMC_OXRED_2"/>
    <property type="match status" value="1"/>
</dbReference>
<dbReference type="InterPro" id="IPR012132">
    <property type="entry name" value="GMC_OxRdtase"/>
</dbReference>
<comment type="similarity">
    <text evidence="1">Belongs to the GMC oxidoreductase family.</text>
</comment>
<dbReference type="AlphaFoldDB" id="A0A1W2TS19"/>
<feature type="binding site" evidence="2">
    <location>
        <position position="275"/>
    </location>
    <ligand>
        <name>FAD</name>
        <dbReference type="ChEBI" id="CHEBI:57692"/>
    </ligand>
</feature>
<dbReference type="Pfam" id="PF05199">
    <property type="entry name" value="GMC_oxred_C"/>
    <property type="match status" value="1"/>
</dbReference>
<dbReference type="OrthoDB" id="269227at2759"/>
<keyword evidence="6" id="KW-1185">Reference proteome</keyword>
<evidence type="ECO:0000256" key="2">
    <source>
        <dbReference type="PIRSR" id="PIRSR000137-2"/>
    </source>
</evidence>
<comment type="cofactor">
    <cofactor evidence="2">
        <name>FAD</name>
        <dbReference type="ChEBI" id="CHEBI:57692"/>
    </cofactor>
</comment>
<name>A0A1W2TS19_ROSNE</name>
<dbReference type="Gene3D" id="3.50.50.60">
    <property type="entry name" value="FAD/NAD(P)-binding domain"/>
    <property type="match status" value="1"/>
</dbReference>
<dbReference type="InterPro" id="IPR007867">
    <property type="entry name" value="GMC_OxRtase_C"/>
</dbReference>
<dbReference type="PIRSF" id="PIRSF000137">
    <property type="entry name" value="Alcohol_oxidase"/>
    <property type="match status" value="1"/>
</dbReference>
<dbReference type="GO" id="GO:0050660">
    <property type="term" value="F:flavin adenine dinucleotide binding"/>
    <property type="evidence" value="ECO:0007669"/>
    <property type="project" value="InterPro"/>
</dbReference>
<gene>
    <name evidence="5" type="ORF">SAMD00023353_6000710</name>
</gene>
<dbReference type="PANTHER" id="PTHR11552:SF115">
    <property type="entry name" value="DEHYDROGENASE XPTC-RELATED"/>
    <property type="match status" value="1"/>
</dbReference>
<dbReference type="OMA" id="IYAGWPR"/>
<feature type="binding site" evidence="2">
    <location>
        <begin position="56"/>
        <end position="57"/>
    </location>
    <ligand>
        <name>FAD</name>
        <dbReference type="ChEBI" id="CHEBI:57692"/>
    </ligand>
</feature>
<evidence type="ECO:0000259" key="4">
    <source>
        <dbReference type="PROSITE" id="PS00624"/>
    </source>
</evidence>
<dbReference type="Gene3D" id="3.30.560.10">
    <property type="entry name" value="Glucose Oxidase, domain 3"/>
    <property type="match status" value="1"/>
</dbReference>
<accession>A0A1W2TS19</accession>
<proteinExistence type="inferred from homology"/>
<keyword evidence="2" id="KW-0274">FAD</keyword>
<evidence type="ECO:0000256" key="1">
    <source>
        <dbReference type="ARBA" id="ARBA00010790"/>
    </source>
</evidence>
<dbReference type="InterPro" id="IPR000172">
    <property type="entry name" value="GMC_OxRdtase_N"/>
</dbReference>
<dbReference type="STRING" id="77044.A0A1W2TS19"/>
<dbReference type="InterPro" id="IPR036188">
    <property type="entry name" value="FAD/NAD-bd_sf"/>
</dbReference>
<feature type="binding site" evidence="2">
    <location>
        <position position="565"/>
    </location>
    <ligand>
        <name>substrate</name>
    </ligand>
</feature>
<keyword evidence="3" id="KW-0732">Signal</keyword>
<dbReference type="GO" id="GO:0016614">
    <property type="term" value="F:oxidoreductase activity, acting on CH-OH group of donors"/>
    <property type="evidence" value="ECO:0007669"/>
    <property type="project" value="InterPro"/>
</dbReference>
<feature type="chain" id="PRO_5012687122" evidence="3">
    <location>
        <begin position="25"/>
        <end position="639"/>
    </location>
</feature>
<evidence type="ECO:0000313" key="6">
    <source>
        <dbReference type="Proteomes" id="UP000054516"/>
    </source>
</evidence>
<protein>
    <submittedName>
        <fullName evidence="5">Putative GMC oxidoreductase-like protein</fullName>
    </submittedName>
</protein>
<keyword evidence="2" id="KW-0285">Flavoprotein</keyword>
<dbReference type="EMBL" id="DF977505">
    <property type="protein sequence ID" value="GAP91305.2"/>
    <property type="molecule type" value="Genomic_DNA"/>
</dbReference>
<dbReference type="SUPFAM" id="SSF51905">
    <property type="entry name" value="FAD/NAD(P)-binding domain"/>
    <property type="match status" value="1"/>
</dbReference>
<sequence length="639" mass="69410">MLPSFVVSAALWAISLLEAAYALGEVNSQYGSHIRSSYVVSNVKSSYDYVIVGAGTSGLTVADRLSADGKSSVLVIENGKVVDSPRISQVYSGLAAIGSTWSYQINSVRQPNLNNRSTAITVGKLVGGSSAINAMMTIRGTSDDYDRWGSFFGQDSSWSWAGLLPYFKKALSFSPPDGEVAKSVNITWDTSYWGNSSSVHTSWPHFQWPALEAQFEAFRDIPGVEFPPDSGSGKAGVYWFPTFMDPEKVERSYARTGHFDNINRTNFEVVTDSKVTKILLDDGVAIGVSFERKTDNSTSIVTVKADKEVIVAAGAIHSPQLLQQSGIGPRALLEAAGIDTAVDLPGVGQNFQDHPMVFTSVTLQNFTMHPNPTDMYSNQSFLAWAQELWRVNKTGPYSLGVGNAAAWLSMPVIAPDTFEGIASKLEGLDHAALLPNGTHPTIVAGYKAQMKDMAAAIRSPDTAFYNHVLTGGASSGTIVDLHPLSRGTVNINTADPFGSEPVVDYRALTNPVDLDIMVEILRFTRRYYFETRMRGFAPRQVQPAESVREPEALKAFLRQNVNPSYFHPVGTCSMLPRELGGVVDEQLKVYGVKRLRVVDASIMSVLVGANTCQTTYAIAEKAADLIKADDHGDWTRVTG</sequence>
<dbReference type="Proteomes" id="UP000054516">
    <property type="component" value="Unassembled WGS sequence"/>
</dbReference>
<dbReference type="PANTHER" id="PTHR11552">
    <property type="entry name" value="GLUCOSE-METHANOL-CHOLINE GMC OXIDOREDUCTASE"/>
    <property type="match status" value="1"/>
</dbReference>
<organism evidence="5">
    <name type="scientific">Rosellinia necatrix</name>
    <name type="common">White root-rot fungus</name>
    <dbReference type="NCBI Taxonomy" id="77044"/>
    <lineage>
        <taxon>Eukaryota</taxon>
        <taxon>Fungi</taxon>
        <taxon>Dikarya</taxon>
        <taxon>Ascomycota</taxon>
        <taxon>Pezizomycotina</taxon>
        <taxon>Sordariomycetes</taxon>
        <taxon>Xylariomycetidae</taxon>
        <taxon>Xylariales</taxon>
        <taxon>Xylariaceae</taxon>
        <taxon>Rosellinia</taxon>
    </lineage>
</organism>
<evidence type="ECO:0000313" key="5">
    <source>
        <dbReference type="EMBL" id="GAP91305.2"/>
    </source>
</evidence>